<dbReference type="EMBL" id="JAPAAF010000042">
    <property type="protein sequence ID" value="MCW0484580.1"/>
    <property type="molecule type" value="Genomic_DNA"/>
</dbReference>
<name>A0AA42CB71_9BACT</name>
<reference evidence="2" key="1">
    <citation type="submission" date="2022-10" db="EMBL/GenBank/DDBJ databases">
        <title>Gaoshiqiia sediminis gen. nov., sp. nov., isolated from coastal sediment.</title>
        <authorList>
            <person name="Yu W.X."/>
            <person name="Mu D.S."/>
            <person name="Du J.Z."/>
            <person name="Liang Y.Q."/>
        </authorList>
    </citation>
    <scope>NUCLEOTIDE SEQUENCE</scope>
    <source>
        <strain evidence="2">A06</strain>
    </source>
</reference>
<feature type="chain" id="PRO_5041324567" evidence="1">
    <location>
        <begin position="21"/>
        <end position="297"/>
    </location>
</feature>
<comment type="caution">
    <text evidence="2">The sequence shown here is derived from an EMBL/GenBank/DDBJ whole genome shotgun (WGS) entry which is preliminary data.</text>
</comment>
<evidence type="ECO:0000313" key="2">
    <source>
        <dbReference type="EMBL" id="MCW0484580.1"/>
    </source>
</evidence>
<feature type="signal peptide" evidence="1">
    <location>
        <begin position="1"/>
        <end position="20"/>
    </location>
</feature>
<dbReference type="RefSeq" id="WP_282593172.1">
    <property type="nucleotide sequence ID" value="NZ_JAPAAF010000042.1"/>
</dbReference>
<dbReference type="AlphaFoldDB" id="A0AA42CB71"/>
<protein>
    <submittedName>
        <fullName evidence="2">Uncharacterized protein</fullName>
    </submittedName>
</protein>
<proteinExistence type="predicted"/>
<accession>A0AA42CB71</accession>
<dbReference type="Proteomes" id="UP001163821">
    <property type="component" value="Unassembled WGS sequence"/>
</dbReference>
<gene>
    <name evidence="2" type="ORF">N2K84_17710</name>
</gene>
<keyword evidence="3" id="KW-1185">Reference proteome</keyword>
<sequence length="297" mass="33603">MKLKIALIACLFLVSFRLFAEDKKAIQLKFKITEPQYRIFYGSEIGDIEKECSVLMTGLLNKSFGFFRFTENEKPHVLHVELADSERNASSHPGLKEVGFKLSLKQQSGLGSEEPVYWVFRPVERFIESLPDVKENIINEIVQVFRIGLLNNKETLVRNIFSKVEVADDFYFVEDKKLYIIPLSEKESNIARLSLFVLISLIPDDLIQAIPLYDTTQVLGPIKSKAEAIAKYHLPATYPEGSLALKKLSAAEPGFSVNVSSADTVEKKIYILKHLPLVNTDLEVVTPETFFSTVNPE</sequence>
<evidence type="ECO:0000256" key="1">
    <source>
        <dbReference type="SAM" id="SignalP"/>
    </source>
</evidence>
<evidence type="ECO:0000313" key="3">
    <source>
        <dbReference type="Proteomes" id="UP001163821"/>
    </source>
</evidence>
<organism evidence="2 3">
    <name type="scientific">Gaoshiqia sediminis</name>
    <dbReference type="NCBI Taxonomy" id="2986998"/>
    <lineage>
        <taxon>Bacteria</taxon>
        <taxon>Pseudomonadati</taxon>
        <taxon>Bacteroidota</taxon>
        <taxon>Bacteroidia</taxon>
        <taxon>Marinilabiliales</taxon>
        <taxon>Prolixibacteraceae</taxon>
        <taxon>Gaoshiqia</taxon>
    </lineage>
</organism>
<keyword evidence="1" id="KW-0732">Signal</keyword>